<reference evidence="2 3" key="1">
    <citation type="submission" date="2015-02" db="EMBL/GenBank/DDBJ databases">
        <title>Single-cell genomics of uncultivated deep-branching MTB reveals a conserved set of magnetosome genes.</title>
        <authorList>
            <person name="Kolinko S."/>
            <person name="Richter M."/>
            <person name="Glockner F.O."/>
            <person name="Brachmann A."/>
            <person name="Schuler D."/>
        </authorList>
    </citation>
    <scope>NUCLEOTIDE SEQUENCE [LARGE SCALE GENOMIC DNA]</scope>
    <source>
        <strain evidence="2">TM-1</strain>
    </source>
</reference>
<dbReference type="InterPro" id="IPR011460">
    <property type="entry name" value="Lcl_C"/>
</dbReference>
<sequence length="85" mass="9183">MWVIGGIACLWIAPLCSGSVVPSYKNNGDGTITDLKTGLMWQKTPGTKKTWTEASNGAATLNLGGYTDWRLPSIKELYSLIEFSG</sequence>
<protein>
    <submittedName>
        <fullName evidence="2">Protein containing DUF1566</fullName>
    </submittedName>
</protein>
<dbReference type="EMBL" id="LACI01002082">
    <property type="protein sequence ID" value="KJU83017.1"/>
    <property type="molecule type" value="Genomic_DNA"/>
</dbReference>
<keyword evidence="3" id="KW-1185">Reference proteome</keyword>
<accession>A0A0F3GMH5</accession>
<proteinExistence type="predicted"/>
<gene>
    <name evidence="2" type="ORF">MBAV_004789</name>
</gene>
<dbReference type="Pfam" id="PF07603">
    <property type="entry name" value="Lcl_C"/>
    <property type="match status" value="1"/>
</dbReference>
<feature type="non-terminal residue" evidence="2">
    <location>
        <position position="85"/>
    </location>
</feature>
<evidence type="ECO:0000259" key="1">
    <source>
        <dbReference type="Pfam" id="PF07603"/>
    </source>
</evidence>
<evidence type="ECO:0000313" key="3">
    <source>
        <dbReference type="Proteomes" id="UP000033423"/>
    </source>
</evidence>
<dbReference type="Proteomes" id="UP000033423">
    <property type="component" value="Unassembled WGS sequence"/>
</dbReference>
<feature type="domain" description="Lcl C-terminal" evidence="1">
    <location>
        <begin position="30"/>
        <end position="84"/>
    </location>
</feature>
<comment type="caution">
    <text evidence="2">The sequence shown here is derived from an EMBL/GenBank/DDBJ whole genome shotgun (WGS) entry which is preliminary data.</text>
</comment>
<name>A0A0F3GMH5_9BACT</name>
<evidence type="ECO:0000313" key="2">
    <source>
        <dbReference type="EMBL" id="KJU83017.1"/>
    </source>
</evidence>
<organism evidence="2 3">
    <name type="scientific">Candidatus Magnetobacterium bavaricum</name>
    <dbReference type="NCBI Taxonomy" id="29290"/>
    <lineage>
        <taxon>Bacteria</taxon>
        <taxon>Pseudomonadati</taxon>
        <taxon>Nitrospirota</taxon>
        <taxon>Thermodesulfovibrionia</taxon>
        <taxon>Thermodesulfovibrionales</taxon>
        <taxon>Candidatus Magnetobacteriaceae</taxon>
        <taxon>Candidatus Magnetobacterium</taxon>
    </lineage>
</organism>
<dbReference type="AlphaFoldDB" id="A0A0F3GMH5"/>